<keyword evidence="1" id="KW-0472">Membrane</keyword>
<name>A0A9D4B818_DREPO</name>
<reference evidence="2" key="1">
    <citation type="journal article" date="2019" name="bioRxiv">
        <title>The Genome of the Zebra Mussel, Dreissena polymorpha: A Resource for Invasive Species Research.</title>
        <authorList>
            <person name="McCartney M.A."/>
            <person name="Auch B."/>
            <person name="Kono T."/>
            <person name="Mallez S."/>
            <person name="Zhang Y."/>
            <person name="Obille A."/>
            <person name="Becker A."/>
            <person name="Abrahante J.E."/>
            <person name="Garbe J."/>
            <person name="Badalamenti J.P."/>
            <person name="Herman A."/>
            <person name="Mangelson H."/>
            <person name="Liachko I."/>
            <person name="Sullivan S."/>
            <person name="Sone E.D."/>
            <person name="Koren S."/>
            <person name="Silverstein K.A.T."/>
            <person name="Beckman K.B."/>
            <person name="Gohl D.M."/>
        </authorList>
    </citation>
    <scope>NUCLEOTIDE SEQUENCE</scope>
    <source>
        <strain evidence="2">Duluth1</strain>
        <tissue evidence="2">Whole animal</tissue>
    </source>
</reference>
<proteinExistence type="predicted"/>
<comment type="caution">
    <text evidence="2">The sequence shown here is derived from an EMBL/GenBank/DDBJ whole genome shotgun (WGS) entry which is preliminary data.</text>
</comment>
<accession>A0A9D4B818</accession>
<evidence type="ECO:0000256" key="1">
    <source>
        <dbReference type="SAM" id="Phobius"/>
    </source>
</evidence>
<gene>
    <name evidence="2" type="ORF">DPMN_193845</name>
</gene>
<evidence type="ECO:0000313" key="3">
    <source>
        <dbReference type="Proteomes" id="UP000828390"/>
    </source>
</evidence>
<reference evidence="2" key="2">
    <citation type="submission" date="2020-11" db="EMBL/GenBank/DDBJ databases">
        <authorList>
            <person name="McCartney M.A."/>
            <person name="Auch B."/>
            <person name="Kono T."/>
            <person name="Mallez S."/>
            <person name="Becker A."/>
            <person name="Gohl D.M."/>
            <person name="Silverstein K.A.T."/>
            <person name="Koren S."/>
            <person name="Bechman K.B."/>
            <person name="Herman A."/>
            <person name="Abrahante J.E."/>
            <person name="Garbe J."/>
        </authorList>
    </citation>
    <scope>NUCLEOTIDE SEQUENCE</scope>
    <source>
        <strain evidence="2">Duluth1</strain>
        <tissue evidence="2">Whole animal</tissue>
    </source>
</reference>
<protein>
    <submittedName>
        <fullName evidence="2">Uncharacterized protein</fullName>
    </submittedName>
</protein>
<organism evidence="2 3">
    <name type="scientific">Dreissena polymorpha</name>
    <name type="common">Zebra mussel</name>
    <name type="synonym">Mytilus polymorpha</name>
    <dbReference type="NCBI Taxonomy" id="45954"/>
    <lineage>
        <taxon>Eukaryota</taxon>
        <taxon>Metazoa</taxon>
        <taxon>Spiralia</taxon>
        <taxon>Lophotrochozoa</taxon>
        <taxon>Mollusca</taxon>
        <taxon>Bivalvia</taxon>
        <taxon>Autobranchia</taxon>
        <taxon>Heteroconchia</taxon>
        <taxon>Euheterodonta</taxon>
        <taxon>Imparidentia</taxon>
        <taxon>Neoheterodontei</taxon>
        <taxon>Myida</taxon>
        <taxon>Dreissenoidea</taxon>
        <taxon>Dreissenidae</taxon>
        <taxon>Dreissena</taxon>
    </lineage>
</organism>
<evidence type="ECO:0000313" key="2">
    <source>
        <dbReference type="EMBL" id="KAH3692691.1"/>
    </source>
</evidence>
<dbReference type="EMBL" id="JAIWYP010000020">
    <property type="protein sequence ID" value="KAH3692691.1"/>
    <property type="molecule type" value="Genomic_DNA"/>
</dbReference>
<sequence length="95" mass="9638">MWQIPITVSVLMGGILTIPLVCVGVLTKISTAHQASAQTGESAPPTMVGTTCCVGVAQAMGDHSASRTSMSASTSLVVTMGRALILSTTTLVPVH</sequence>
<keyword evidence="1" id="KW-1133">Transmembrane helix</keyword>
<keyword evidence="3" id="KW-1185">Reference proteome</keyword>
<dbReference type="Proteomes" id="UP000828390">
    <property type="component" value="Unassembled WGS sequence"/>
</dbReference>
<dbReference type="AlphaFoldDB" id="A0A9D4B818"/>
<feature type="transmembrane region" description="Helical" evidence="1">
    <location>
        <begin position="6"/>
        <end position="26"/>
    </location>
</feature>
<keyword evidence="1" id="KW-0812">Transmembrane</keyword>